<evidence type="ECO:0000256" key="2">
    <source>
        <dbReference type="PROSITE-ProRule" id="PRU00706"/>
    </source>
</evidence>
<evidence type="ECO:0000259" key="4">
    <source>
        <dbReference type="Pfam" id="PF00334"/>
    </source>
</evidence>
<feature type="domain" description="Nucleoside diphosphate kinase-like" evidence="4">
    <location>
        <begin position="3"/>
        <end position="87"/>
    </location>
</feature>
<feature type="compositionally biased region" description="Basic and acidic residues" evidence="3">
    <location>
        <begin position="458"/>
        <end position="478"/>
    </location>
</feature>
<dbReference type="Gene3D" id="3.30.70.141">
    <property type="entry name" value="Nucleoside diphosphate kinase-like domain"/>
    <property type="match status" value="1"/>
</dbReference>
<evidence type="ECO:0000256" key="1">
    <source>
        <dbReference type="ARBA" id="ARBA00008142"/>
    </source>
</evidence>
<keyword evidence="6" id="KW-1185">Reference proteome</keyword>
<dbReference type="GO" id="GO:0005929">
    <property type="term" value="C:cilium"/>
    <property type="evidence" value="ECO:0007669"/>
    <property type="project" value="TreeGrafter"/>
</dbReference>
<dbReference type="EnsemblMetazoa" id="GAUT018903-RA">
    <property type="protein sequence ID" value="GAUT018903-PA"/>
    <property type="gene ID" value="GAUT018903"/>
</dbReference>
<dbReference type="Pfam" id="PF00334">
    <property type="entry name" value="NDK"/>
    <property type="match status" value="1"/>
</dbReference>
<dbReference type="PANTHER" id="PTHR46161:SF1">
    <property type="entry name" value="NUCLEOSIDE DIPHOSPHATE KINASE HOMOLOG 5"/>
    <property type="match status" value="1"/>
</dbReference>
<reference evidence="5" key="1">
    <citation type="submission" date="2020-05" db="UniProtKB">
        <authorList>
            <consortium name="EnsemblMetazoa"/>
        </authorList>
    </citation>
    <scope>IDENTIFICATION</scope>
    <source>
        <strain evidence="5">TTRI</strain>
    </source>
</reference>
<dbReference type="GO" id="GO:1902176">
    <property type="term" value="P:negative regulation of oxidative stress-induced intrinsic apoptotic signaling pathway"/>
    <property type="evidence" value="ECO:0007669"/>
    <property type="project" value="TreeGrafter"/>
</dbReference>
<evidence type="ECO:0000313" key="5">
    <source>
        <dbReference type="EnsemblMetazoa" id="GAUT018903-PA"/>
    </source>
</evidence>
<dbReference type="Proteomes" id="UP000078200">
    <property type="component" value="Unassembled WGS sequence"/>
</dbReference>
<evidence type="ECO:0000313" key="6">
    <source>
        <dbReference type="Proteomes" id="UP000078200"/>
    </source>
</evidence>
<dbReference type="PANTHER" id="PTHR46161">
    <property type="entry name" value="NUCLEOSIDE DIPHOSPHATE KINASE"/>
    <property type="match status" value="1"/>
</dbReference>
<feature type="region of interest" description="Disordered" evidence="3">
    <location>
        <begin position="375"/>
        <end position="478"/>
    </location>
</feature>
<dbReference type="AlphaFoldDB" id="A0A1A9UXE7"/>
<proteinExistence type="inferred from homology"/>
<dbReference type="InterPro" id="IPR034907">
    <property type="entry name" value="NDK-like_dom"/>
</dbReference>
<name>A0A1A9UXE7_GLOAU</name>
<sequence>MFEDTLLIIKADYMHRRKQLLMHLLKSGFQIQGQRRLLFSPELAAEFYDDVADSPNFMMYVILLSKGNSEAYILAKNNAAQDLLDIMTCYFGTSAEMDCNVHVTTCHLKVQREISFIFPNYIYEPIYCPEKLAFCTKNPIIKPLIQELYDITTETEPDHDKEWKVQVADYLNSSNKNLPIMSNIGIRTTLRNFQERAQQTKFTSFKQFNAHPGLDGGSMATSKSQMSGGSSVHISTSSCVSCSAFGSTDDRIRHSHRKESLTDLIKKKTAPLTSGSAAALEIEKEEQEEGETRKLFRDVQMDVMKQAKVVRQMLTMDGSKEVVVTEGKVIEQELIEEEVVKGDLQTLEEAKSALEEVSEKPEQLEEAVEVVPADKVITEKPVEEDEQPVVEQPALADEQPAPEKHADEEPVVVEHVVEQPVVGERAVEEPATKELTAGDEHPAAEEPAAEEPVAATEGDNHPQEAAPQEHAEEAPVEE</sequence>
<dbReference type="SUPFAM" id="SSF54919">
    <property type="entry name" value="Nucleoside diphosphate kinase, NDK"/>
    <property type="match status" value="1"/>
</dbReference>
<organism evidence="5 6">
    <name type="scientific">Glossina austeni</name>
    <name type="common">Savannah tsetse fly</name>
    <dbReference type="NCBI Taxonomy" id="7395"/>
    <lineage>
        <taxon>Eukaryota</taxon>
        <taxon>Metazoa</taxon>
        <taxon>Ecdysozoa</taxon>
        <taxon>Arthropoda</taxon>
        <taxon>Hexapoda</taxon>
        <taxon>Insecta</taxon>
        <taxon>Pterygota</taxon>
        <taxon>Neoptera</taxon>
        <taxon>Endopterygota</taxon>
        <taxon>Diptera</taxon>
        <taxon>Brachycera</taxon>
        <taxon>Muscomorpha</taxon>
        <taxon>Hippoboscoidea</taxon>
        <taxon>Glossinidae</taxon>
        <taxon>Glossina</taxon>
    </lineage>
</organism>
<dbReference type="GO" id="GO:0003341">
    <property type="term" value="P:cilium movement"/>
    <property type="evidence" value="ECO:0007669"/>
    <property type="project" value="TreeGrafter"/>
</dbReference>
<comment type="caution">
    <text evidence="2">Lacks conserved residue(s) required for the propagation of feature annotation.</text>
</comment>
<comment type="similarity">
    <text evidence="1 2">Belongs to the NDK family.</text>
</comment>
<accession>A0A1A9UXE7</accession>
<dbReference type="InterPro" id="IPR036850">
    <property type="entry name" value="NDK-like_dom_sf"/>
</dbReference>
<evidence type="ECO:0000256" key="3">
    <source>
        <dbReference type="SAM" id="MobiDB-lite"/>
    </source>
</evidence>
<feature type="compositionally biased region" description="Basic and acidic residues" evidence="3">
    <location>
        <begin position="425"/>
        <end position="444"/>
    </location>
</feature>
<dbReference type="VEuPathDB" id="VectorBase:GAUT018903"/>
<dbReference type="STRING" id="7395.A0A1A9UXE7"/>
<protein>
    <submittedName>
        <fullName evidence="5">NDK domain-containing protein</fullName>
    </submittedName>
</protein>
<dbReference type="PROSITE" id="PS51374">
    <property type="entry name" value="NDPK_LIKE"/>
    <property type="match status" value="1"/>
</dbReference>